<keyword evidence="2" id="KW-1133">Transmembrane helix</keyword>
<dbReference type="Proteomes" id="UP001201812">
    <property type="component" value="Unassembled WGS sequence"/>
</dbReference>
<gene>
    <name evidence="3" type="ORF">DdX_05557</name>
</gene>
<dbReference type="AlphaFoldDB" id="A0AAD4NCV9"/>
<keyword evidence="2" id="KW-0812">Transmembrane</keyword>
<sequence>MSNRGLYVLGASGVACIGIITWVALDQRAQEERRQRTVRIRLKNIEQQQKHNMAQFEKQKQQYEEQVRIGE</sequence>
<reference evidence="3" key="1">
    <citation type="submission" date="2022-01" db="EMBL/GenBank/DDBJ databases">
        <title>Genome Sequence Resource for Two Populations of Ditylenchus destructor, the Migratory Endoparasitic Phytonematode.</title>
        <authorList>
            <person name="Zhang H."/>
            <person name="Lin R."/>
            <person name="Xie B."/>
        </authorList>
    </citation>
    <scope>NUCLEOTIDE SEQUENCE</scope>
    <source>
        <strain evidence="3">BazhouSP</strain>
    </source>
</reference>
<protein>
    <submittedName>
        <fullName evidence="3">Uncharacterized protein</fullName>
    </submittedName>
</protein>
<evidence type="ECO:0000313" key="4">
    <source>
        <dbReference type="Proteomes" id="UP001201812"/>
    </source>
</evidence>
<name>A0AAD4NCV9_9BILA</name>
<evidence type="ECO:0000313" key="3">
    <source>
        <dbReference type="EMBL" id="KAI1720181.1"/>
    </source>
</evidence>
<keyword evidence="2" id="KW-0472">Membrane</keyword>
<keyword evidence="4" id="KW-1185">Reference proteome</keyword>
<proteinExistence type="predicted"/>
<accession>A0AAD4NCV9</accession>
<evidence type="ECO:0000256" key="1">
    <source>
        <dbReference type="SAM" id="Coils"/>
    </source>
</evidence>
<feature type="coiled-coil region" evidence="1">
    <location>
        <begin position="28"/>
        <end position="66"/>
    </location>
</feature>
<comment type="caution">
    <text evidence="3">The sequence shown here is derived from an EMBL/GenBank/DDBJ whole genome shotgun (WGS) entry which is preliminary data.</text>
</comment>
<dbReference type="PROSITE" id="PS51257">
    <property type="entry name" value="PROKAR_LIPOPROTEIN"/>
    <property type="match status" value="1"/>
</dbReference>
<keyword evidence="1" id="KW-0175">Coiled coil</keyword>
<organism evidence="3 4">
    <name type="scientific">Ditylenchus destructor</name>
    <dbReference type="NCBI Taxonomy" id="166010"/>
    <lineage>
        <taxon>Eukaryota</taxon>
        <taxon>Metazoa</taxon>
        <taxon>Ecdysozoa</taxon>
        <taxon>Nematoda</taxon>
        <taxon>Chromadorea</taxon>
        <taxon>Rhabditida</taxon>
        <taxon>Tylenchina</taxon>
        <taxon>Tylenchomorpha</taxon>
        <taxon>Sphaerularioidea</taxon>
        <taxon>Anguinidae</taxon>
        <taxon>Anguininae</taxon>
        <taxon>Ditylenchus</taxon>
    </lineage>
</organism>
<evidence type="ECO:0000256" key="2">
    <source>
        <dbReference type="SAM" id="Phobius"/>
    </source>
</evidence>
<feature type="transmembrane region" description="Helical" evidence="2">
    <location>
        <begin position="6"/>
        <end position="25"/>
    </location>
</feature>
<dbReference type="EMBL" id="JAKKPZ010000006">
    <property type="protein sequence ID" value="KAI1720181.1"/>
    <property type="molecule type" value="Genomic_DNA"/>
</dbReference>